<dbReference type="InterPro" id="IPR006671">
    <property type="entry name" value="Cyclin_N"/>
</dbReference>
<dbReference type="CDD" id="cd20532">
    <property type="entry name" value="CYCLIN_CCNL_rpt1"/>
    <property type="match status" value="1"/>
</dbReference>
<dbReference type="GO" id="GO:0006357">
    <property type="term" value="P:regulation of transcription by RNA polymerase II"/>
    <property type="evidence" value="ECO:0007669"/>
    <property type="project" value="InterPro"/>
</dbReference>
<sequence>MVRVVRNPFYLSDAQATATPSRQDGITETEEFIQRAYGCEMIQECGILLKLSQVVMATGQVFFHRFYHRCSLAKYNHIWLAAACLFLACKVEEQLRRLRDVVSVVYYCFTKRETGDGKLLDVYGAQGYEWKTEVVKAERFLLKELGFHTGVEHPHKFILVYINTLRSHSGVDAGDAHWKSFLQRAWNYANDMLRTDLCCRVAPECIACGCIYLAAKDCGIPLPEGTVQWWQVFEVDREGILLVENTAKRIYQMEKLAGKYVDWTRRIGKRRREEEHISSTKSSHVDISTQDARESSPSPPSSHRYTSRPSSKTRHHHHHHYRT</sequence>
<dbReference type="EMBL" id="JANCYU010000075">
    <property type="protein sequence ID" value="KAK4529079.1"/>
    <property type="molecule type" value="Genomic_DNA"/>
</dbReference>
<dbReference type="GO" id="GO:0016538">
    <property type="term" value="F:cyclin-dependent protein serine/threonine kinase regulator activity"/>
    <property type="evidence" value="ECO:0007669"/>
    <property type="project" value="InterPro"/>
</dbReference>
<protein>
    <recommendedName>
        <fullName evidence="3">Cyclin-like domain-containing protein</fullName>
    </recommendedName>
</protein>
<dbReference type="PANTHER" id="PTHR10026">
    <property type="entry name" value="CYCLIN"/>
    <property type="match status" value="1"/>
</dbReference>
<evidence type="ECO:0000259" key="3">
    <source>
        <dbReference type="SMART" id="SM00385"/>
    </source>
</evidence>
<dbReference type="InterPro" id="IPR043198">
    <property type="entry name" value="Cyclin/Ssn8"/>
</dbReference>
<keyword evidence="1" id="KW-0195">Cyclin</keyword>
<evidence type="ECO:0000256" key="2">
    <source>
        <dbReference type="SAM" id="MobiDB-lite"/>
    </source>
</evidence>
<dbReference type="InterPro" id="IPR036915">
    <property type="entry name" value="Cyclin-like_sf"/>
</dbReference>
<comment type="similarity">
    <text evidence="1">Belongs to the cyclin family.</text>
</comment>
<dbReference type="PIRSF" id="PIRSF036580">
    <property type="entry name" value="Cyclin_L"/>
    <property type="match status" value="1"/>
</dbReference>
<reference evidence="4 5" key="1">
    <citation type="submission" date="2022-07" db="EMBL/GenBank/DDBJ databases">
        <title>Genome-wide signatures of adaptation to extreme environments.</title>
        <authorList>
            <person name="Cho C.H."/>
            <person name="Yoon H.S."/>
        </authorList>
    </citation>
    <scope>NUCLEOTIDE SEQUENCE [LARGE SCALE GENOMIC DNA]</scope>
    <source>
        <strain evidence="4 5">108.79 E11</strain>
    </source>
</reference>
<dbReference type="CDD" id="cd20533">
    <property type="entry name" value="CYCLIN_CCNL_rpt2"/>
    <property type="match status" value="1"/>
</dbReference>
<dbReference type="InterPro" id="IPR013763">
    <property type="entry name" value="Cyclin-like_dom"/>
</dbReference>
<feature type="compositionally biased region" description="Low complexity" evidence="2">
    <location>
        <begin position="301"/>
        <end position="310"/>
    </location>
</feature>
<evidence type="ECO:0000256" key="1">
    <source>
        <dbReference type="RuleBase" id="RU000383"/>
    </source>
</evidence>
<keyword evidence="5" id="KW-1185">Reference proteome</keyword>
<feature type="region of interest" description="Disordered" evidence="2">
    <location>
        <begin position="271"/>
        <end position="323"/>
    </location>
</feature>
<comment type="caution">
    <text evidence="4">The sequence shown here is derived from an EMBL/GenBank/DDBJ whole genome shotgun (WGS) entry which is preliminary data.</text>
</comment>
<feature type="domain" description="Cyclin-like" evidence="3">
    <location>
        <begin position="156"/>
        <end position="259"/>
    </location>
</feature>
<evidence type="ECO:0000313" key="5">
    <source>
        <dbReference type="Proteomes" id="UP001300502"/>
    </source>
</evidence>
<dbReference type="SMART" id="SM00385">
    <property type="entry name" value="CYCLIN"/>
    <property type="match status" value="2"/>
</dbReference>
<organism evidence="4 5">
    <name type="scientific">Galdieria yellowstonensis</name>
    <dbReference type="NCBI Taxonomy" id="3028027"/>
    <lineage>
        <taxon>Eukaryota</taxon>
        <taxon>Rhodophyta</taxon>
        <taxon>Bangiophyceae</taxon>
        <taxon>Galdieriales</taxon>
        <taxon>Galdieriaceae</taxon>
        <taxon>Galdieria</taxon>
    </lineage>
</organism>
<accession>A0AAV9IPB9</accession>
<feature type="domain" description="Cyclin-like" evidence="3">
    <location>
        <begin position="40"/>
        <end position="143"/>
    </location>
</feature>
<dbReference type="SUPFAM" id="SSF47954">
    <property type="entry name" value="Cyclin-like"/>
    <property type="match status" value="2"/>
</dbReference>
<proteinExistence type="inferred from homology"/>
<dbReference type="Proteomes" id="UP001300502">
    <property type="component" value="Unassembled WGS sequence"/>
</dbReference>
<feature type="compositionally biased region" description="Basic residues" evidence="2">
    <location>
        <begin position="311"/>
        <end position="323"/>
    </location>
</feature>
<name>A0AAV9IPB9_9RHOD</name>
<dbReference type="Pfam" id="PF00134">
    <property type="entry name" value="Cyclin_N"/>
    <property type="match status" value="1"/>
</dbReference>
<dbReference type="AlphaFoldDB" id="A0AAV9IPB9"/>
<gene>
    <name evidence="4" type="ORF">GAYE_SCF7681MG7030</name>
</gene>
<dbReference type="Gene3D" id="1.10.472.10">
    <property type="entry name" value="Cyclin-like"/>
    <property type="match status" value="2"/>
</dbReference>
<feature type="compositionally biased region" description="Polar residues" evidence="2">
    <location>
        <begin position="279"/>
        <end position="290"/>
    </location>
</feature>
<evidence type="ECO:0000313" key="4">
    <source>
        <dbReference type="EMBL" id="KAK4529079.1"/>
    </source>
</evidence>